<feature type="region of interest" description="Disordered" evidence="1">
    <location>
        <begin position="1"/>
        <end position="69"/>
    </location>
</feature>
<sequence>MSKEKPKGHGAEQVDLRHDADVPPRSRYRHGLTAVASLPELERHDDDDADECHDGDENKRTVIKAKMIK</sequence>
<name>X0RVJ0_9ZZZZ</name>
<reference evidence="2" key="1">
    <citation type="journal article" date="2014" name="Front. Microbiol.">
        <title>High frequency of phylogenetically diverse reductive dehalogenase-homologous genes in deep subseafloor sedimentary metagenomes.</title>
        <authorList>
            <person name="Kawai M."/>
            <person name="Futagami T."/>
            <person name="Toyoda A."/>
            <person name="Takaki Y."/>
            <person name="Nishi S."/>
            <person name="Hori S."/>
            <person name="Arai W."/>
            <person name="Tsubouchi T."/>
            <person name="Morono Y."/>
            <person name="Uchiyama I."/>
            <person name="Ito T."/>
            <person name="Fujiyama A."/>
            <person name="Inagaki F."/>
            <person name="Takami H."/>
        </authorList>
    </citation>
    <scope>NUCLEOTIDE SEQUENCE</scope>
    <source>
        <strain evidence="2">Expedition CK06-06</strain>
    </source>
</reference>
<dbReference type="AlphaFoldDB" id="X0RVJ0"/>
<feature type="compositionally biased region" description="Basic and acidic residues" evidence="1">
    <location>
        <begin position="1"/>
        <end position="24"/>
    </location>
</feature>
<protein>
    <submittedName>
        <fullName evidence="2">Uncharacterized protein</fullName>
    </submittedName>
</protein>
<gene>
    <name evidence="2" type="ORF">S01H1_14634</name>
</gene>
<accession>X0RVJ0</accession>
<evidence type="ECO:0000313" key="2">
    <source>
        <dbReference type="EMBL" id="GAF67772.1"/>
    </source>
</evidence>
<dbReference type="EMBL" id="BARS01007620">
    <property type="protein sequence ID" value="GAF67772.1"/>
    <property type="molecule type" value="Genomic_DNA"/>
</dbReference>
<organism evidence="2">
    <name type="scientific">marine sediment metagenome</name>
    <dbReference type="NCBI Taxonomy" id="412755"/>
    <lineage>
        <taxon>unclassified sequences</taxon>
        <taxon>metagenomes</taxon>
        <taxon>ecological metagenomes</taxon>
    </lineage>
</organism>
<evidence type="ECO:0000256" key="1">
    <source>
        <dbReference type="SAM" id="MobiDB-lite"/>
    </source>
</evidence>
<comment type="caution">
    <text evidence="2">The sequence shown here is derived from an EMBL/GenBank/DDBJ whole genome shotgun (WGS) entry which is preliminary data.</text>
</comment>
<proteinExistence type="predicted"/>